<dbReference type="InterPro" id="IPR009057">
    <property type="entry name" value="Homeodomain-like_sf"/>
</dbReference>
<dbReference type="AlphaFoldDB" id="A0A7U6M3V7"/>
<evidence type="ECO:0000256" key="4">
    <source>
        <dbReference type="ARBA" id="ARBA00023163"/>
    </source>
</evidence>
<evidence type="ECO:0000256" key="2">
    <source>
        <dbReference type="ARBA" id="ARBA00022840"/>
    </source>
</evidence>
<dbReference type="InterPro" id="IPR002078">
    <property type="entry name" value="Sigma_54_int"/>
</dbReference>
<dbReference type="InterPro" id="IPR025944">
    <property type="entry name" value="Sigma_54_int_dom_CS"/>
</dbReference>
<evidence type="ECO:0000313" key="7">
    <source>
        <dbReference type="Proteomes" id="UP000464661"/>
    </source>
</evidence>
<accession>A0A7U6M3V7</accession>
<dbReference type="EMBL" id="AP022324">
    <property type="protein sequence ID" value="BBU45503.1"/>
    <property type="molecule type" value="Genomic_DNA"/>
</dbReference>
<dbReference type="SUPFAM" id="SSF46689">
    <property type="entry name" value="Homeodomain-like"/>
    <property type="match status" value="1"/>
</dbReference>
<evidence type="ECO:0000313" key="6">
    <source>
        <dbReference type="EMBL" id="BBU45503.1"/>
    </source>
</evidence>
<dbReference type="InterPro" id="IPR027417">
    <property type="entry name" value="P-loop_NTPase"/>
</dbReference>
<dbReference type="Proteomes" id="UP000464661">
    <property type="component" value="Chromosome"/>
</dbReference>
<proteinExistence type="predicted"/>
<dbReference type="PROSITE" id="PS00688">
    <property type="entry name" value="SIGMA54_INTERACT_3"/>
    <property type="match status" value="1"/>
</dbReference>
<dbReference type="Gene3D" id="3.40.50.300">
    <property type="entry name" value="P-loop containing nucleotide triphosphate hydrolases"/>
    <property type="match status" value="1"/>
</dbReference>
<reference evidence="6 7" key="1">
    <citation type="submission" date="2020-01" db="EMBL/GenBank/DDBJ databases">
        <title>Complete Genome Sequence of Pseudomonas putida Strain TS312, Harboring the HdtS type N-acyl-homoserine Lactone Synthase, Isolated from a Paper Mill.</title>
        <authorList>
            <person name="Hosoe A."/>
            <person name="Suenaga T."/>
            <person name="Sugi T."/>
            <person name="Izumi T."/>
            <person name="Nagai N."/>
            <person name="Terada A."/>
        </authorList>
    </citation>
    <scope>NUCLEOTIDE SEQUENCE [LARGE SCALE GENOMIC DNA]</scope>
    <source>
        <strain evidence="6 7">TS312</strain>
    </source>
</reference>
<evidence type="ECO:0000259" key="5">
    <source>
        <dbReference type="PROSITE" id="PS50045"/>
    </source>
</evidence>
<dbReference type="InterPro" id="IPR002197">
    <property type="entry name" value="HTH_Fis"/>
</dbReference>
<dbReference type="PANTHER" id="PTHR32071">
    <property type="entry name" value="TRANSCRIPTIONAL REGULATORY PROTEIN"/>
    <property type="match status" value="1"/>
</dbReference>
<name>A0A7U6M3V7_PSEPU</name>
<dbReference type="PROSITE" id="PS50045">
    <property type="entry name" value="SIGMA54_INTERACT_4"/>
    <property type="match status" value="1"/>
</dbReference>
<sequence>MFAKALHAHCCPQAPFVAINCAALPESLIEAELFGYTEGSFTGARKGGAMGLLESAGDDILLLDEIGDMPLALQSRLLRALQERQVTRIGSTTAAPFKAHIVAATHKDLGALVANGGFREDLFYRLDGLRVSLPGLEQRLDKQQLIEAFFQRPGFAPLQAEARRRLLAYHWPGNLRQLENVARLVGVLAPGEPSIGAQHLPEDLQGQPVAAPRSLSDATQDVIERALLAHEGNVSAAAKALGISRTTMYKRLGSR</sequence>
<evidence type="ECO:0000256" key="3">
    <source>
        <dbReference type="ARBA" id="ARBA00023015"/>
    </source>
</evidence>
<dbReference type="SUPFAM" id="SSF52540">
    <property type="entry name" value="P-loop containing nucleoside triphosphate hydrolases"/>
    <property type="match status" value="1"/>
</dbReference>
<dbReference type="GO" id="GO:0006355">
    <property type="term" value="P:regulation of DNA-templated transcription"/>
    <property type="evidence" value="ECO:0007669"/>
    <property type="project" value="InterPro"/>
</dbReference>
<keyword evidence="2" id="KW-0067">ATP-binding</keyword>
<feature type="domain" description="Sigma-54 factor interaction" evidence="5">
    <location>
        <begin position="1"/>
        <end position="187"/>
    </location>
</feature>
<dbReference type="PANTHER" id="PTHR32071:SF77">
    <property type="entry name" value="TRANSCRIPTIONAL REGULATORY PROTEIN"/>
    <property type="match status" value="1"/>
</dbReference>
<dbReference type="CDD" id="cd00009">
    <property type="entry name" value="AAA"/>
    <property type="match status" value="1"/>
</dbReference>
<organism evidence="6 7">
    <name type="scientific">Pseudomonas putida</name>
    <name type="common">Arthrobacter siderocapsulatus</name>
    <dbReference type="NCBI Taxonomy" id="303"/>
    <lineage>
        <taxon>Bacteria</taxon>
        <taxon>Pseudomonadati</taxon>
        <taxon>Pseudomonadota</taxon>
        <taxon>Gammaproteobacteria</taxon>
        <taxon>Pseudomonadales</taxon>
        <taxon>Pseudomonadaceae</taxon>
        <taxon>Pseudomonas</taxon>
    </lineage>
</organism>
<evidence type="ECO:0000256" key="1">
    <source>
        <dbReference type="ARBA" id="ARBA00022741"/>
    </source>
</evidence>
<keyword evidence="1" id="KW-0547">Nucleotide-binding</keyword>
<dbReference type="GO" id="GO:0005524">
    <property type="term" value="F:ATP binding"/>
    <property type="evidence" value="ECO:0007669"/>
    <property type="project" value="UniProtKB-KW"/>
</dbReference>
<dbReference type="Pfam" id="PF02954">
    <property type="entry name" value="HTH_8"/>
    <property type="match status" value="1"/>
</dbReference>
<protein>
    <recommendedName>
        <fullName evidence="5">Sigma-54 factor interaction domain-containing protein</fullName>
    </recommendedName>
</protein>
<dbReference type="GO" id="GO:0043565">
    <property type="term" value="F:sequence-specific DNA binding"/>
    <property type="evidence" value="ECO:0007669"/>
    <property type="project" value="InterPro"/>
</dbReference>
<dbReference type="Gene3D" id="1.10.8.60">
    <property type="match status" value="1"/>
</dbReference>
<dbReference type="InterPro" id="IPR058031">
    <property type="entry name" value="AAA_lid_NorR"/>
</dbReference>
<dbReference type="Gene3D" id="1.10.10.60">
    <property type="entry name" value="Homeodomain-like"/>
    <property type="match status" value="1"/>
</dbReference>
<dbReference type="Pfam" id="PF00158">
    <property type="entry name" value="Sigma54_activat"/>
    <property type="match status" value="1"/>
</dbReference>
<gene>
    <name evidence="6" type="ORF">PPTS312_34180</name>
</gene>
<keyword evidence="4" id="KW-0804">Transcription</keyword>
<dbReference type="PRINTS" id="PR01590">
    <property type="entry name" value="HTHFIS"/>
</dbReference>
<keyword evidence="3" id="KW-0805">Transcription regulation</keyword>
<dbReference type="Pfam" id="PF25601">
    <property type="entry name" value="AAA_lid_14"/>
    <property type="match status" value="1"/>
</dbReference>